<dbReference type="InterPro" id="IPR034718">
    <property type="entry name" value="RlpA"/>
</dbReference>
<dbReference type="NCBIfam" id="TIGR00413">
    <property type="entry name" value="rlpA"/>
    <property type="match status" value="1"/>
</dbReference>
<dbReference type="GO" id="GO:0000270">
    <property type="term" value="P:peptidoglycan metabolic process"/>
    <property type="evidence" value="ECO:0007669"/>
    <property type="project" value="UniProtKB-UniRule"/>
</dbReference>
<dbReference type="AlphaFoldDB" id="A0A935JXR2"/>
<dbReference type="HAMAP" id="MF_02071">
    <property type="entry name" value="RlpA"/>
    <property type="match status" value="1"/>
</dbReference>
<evidence type="ECO:0000256" key="4">
    <source>
        <dbReference type="RuleBase" id="RU003495"/>
    </source>
</evidence>
<evidence type="ECO:0000313" key="6">
    <source>
        <dbReference type="EMBL" id="MBK7415793.1"/>
    </source>
</evidence>
<reference evidence="6 7" key="1">
    <citation type="submission" date="2020-10" db="EMBL/GenBank/DDBJ databases">
        <title>Connecting structure to function with the recovery of over 1000 high-quality activated sludge metagenome-assembled genomes encoding full-length rRNA genes using long-read sequencing.</title>
        <authorList>
            <person name="Singleton C.M."/>
            <person name="Petriglieri F."/>
            <person name="Kristensen J.M."/>
            <person name="Kirkegaard R.H."/>
            <person name="Michaelsen T.Y."/>
            <person name="Andersen M.H."/>
            <person name="Karst S.M."/>
            <person name="Dueholm M.S."/>
            <person name="Nielsen P.H."/>
            <person name="Albertsen M."/>
        </authorList>
    </citation>
    <scope>NUCLEOTIDE SEQUENCE [LARGE SCALE GENOMIC DNA]</scope>
    <source>
        <strain evidence="6">EsbW_18-Q3-R4-48_BATAC.463</strain>
    </source>
</reference>
<dbReference type="EC" id="4.2.2.-" evidence="3"/>
<dbReference type="InterPro" id="IPR036908">
    <property type="entry name" value="RlpA-like_sf"/>
</dbReference>
<keyword evidence="1 3" id="KW-0456">Lyase</keyword>
<evidence type="ECO:0000313" key="7">
    <source>
        <dbReference type="Proteomes" id="UP000739411"/>
    </source>
</evidence>
<feature type="signal peptide" evidence="3">
    <location>
        <begin position="1"/>
        <end position="27"/>
    </location>
</feature>
<dbReference type="PANTHER" id="PTHR34183">
    <property type="entry name" value="ENDOLYTIC PEPTIDOGLYCAN TRANSGLYCOSYLASE RLPA"/>
    <property type="match status" value="1"/>
</dbReference>
<dbReference type="Gene3D" id="2.40.40.10">
    <property type="entry name" value="RlpA-like domain"/>
    <property type="match status" value="1"/>
</dbReference>
<keyword evidence="3" id="KW-0732">Signal</keyword>
<keyword evidence="2 3" id="KW-0961">Cell wall biogenesis/degradation</keyword>
<name>A0A935JXR2_9RHOO</name>
<dbReference type="PANTHER" id="PTHR34183:SF8">
    <property type="entry name" value="ENDOLYTIC PEPTIDOGLYCAN TRANSGLYCOSYLASE RLPA-RELATED"/>
    <property type="match status" value="1"/>
</dbReference>
<comment type="similarity">
    <text evidence="3 4">Belongs to the RlpA family.</text>
</comment>
<comment type="caution">
    <text evidence="6">The sequence shown here is derived from an EMBL/GenBank/DDBJ whole genome shotgun (WGS) entry which is preliminary data.</text>
</comment>
<comment type="function">
    <text evidence="3">Lytic transglycosylase with a strong preference for naked glycan strands that lack stem peptides.</text>
</comment>
<dbReference type="CDD" id="cd22268">
    <property type="entry name" value="DPBB_RlpA-like"/>
    <property type="match status" value="1"/>
</dbReference>
<evidence type="ECO:0000259" key="5">
    <source>
        <dbReference type="Pfam" id="PF03330"/>
    </source>
</evidence>
<dbReference type="Proteomes" id="UP000739411">
    <property type="component" value="Unassembled WGS sequence"/>
</dbReference>
<proteinExistence type="inferred from homology"/>
<evidence type="ECO:0000256" key="2">
    <source>
        <dbReference type="ARBA" id="ARBA00023316"/>
    </source>
</evidence>
<dbReference type="InterPro" id="IPR009009">
    <property type="entry name" value="RlpA-like_DPBB"/>
</dbReference>
<gene>
    <name evidence="3" type="primary">rlpA</name>
    <name evidence="6" type="ORF">IPJ38_12425</name>
</gene>
<organism evidence="6 7">
    <name type="scientific">Candidatus Dechloromonas phosphorivorans</name>
    <dbReference type="NCBI Taxonomy" id="2899244"/>
    <lineage>
        <taxon>Bacteria</taxon>
        <taxon>Pseudomonadati</taxon>
        <taxon>Pseudomonadota</taxon>
        <taxon>Betaproteobacteria</taxon>
        <taxon>Rhodocyclales</taxon>
        <taxon>Azonexaceae</taxon>
        <taxon>Dechloromonas</taxon>
    </lineage>
</organism>
<dbReference type="GO" id="GO:0071555">
    <property type="term" value="P:cell wall organization"/>
    <property type="evidence" value="ECO:0007669"/>
    <property type="project" value="UniProtKB-KW"/>
</dbReference>
<dbReference type="GO" id="GO:0008932">
    <property type="term" value="F:lytic endotransglycosylase activity"/>
    <property type="evidence" value="ECO:0007669"/>
    <property type="project" value="UniProtKB-UniRule"/>
</dbReference>
<dbReference type="Pfam" id="PF03330">
    <property type="entry name" value="DPBB_1"/>
    <property type="match status" value="1"/>
</dbReference>
<protein>
    <recommendedName>
        <fullName evidence="3">Endolytic peptidoglycan transglycosylase RlpA</fullName>
        <ecNumber evidence="3">4.2.2.-</ecNumber>
    </recommendedName>
</protein>
<evidence type="ECO:0000256" key="3">
    <source>
        <dbReference type="HAMAP-Rule" id="MF_02071"/>
    </source>
</evidence>
<dbReference type="InterPro" id="IPR012997">
    <property type="entry name" value="RplA"/>
</dbReference>
<feature type="domain" description="RlpA-like protein double-psi beta-barrel" evidence="5">
    <location>
        <begin position="69"/>
        <end position="156"/>
    </location>
</feature>
<dbReference type="EMBL" id="JADJMS010000026">
    <property type="protein sequence ID" value="MBK7415793.1"/>
    <property type="molecule type" value="Genomic_DNA"/>
</dbReference>
<dbReference type="SUPFAM" id="SSF50685">
    <property type="entry name" value="Barwin-like endoglucanases"/>
    <property type="match status" value="1"/>
</dbReference>
<accession>A0A935JXR2</accession>
<feature type="chain" id="PRO_5038196602" description="Endolytic peptidoglycan transglycosylase RlpA" evidence="3">
    <location>
        <begin position="28"/>
        <end position="201"/>
    </location>
</feature>
<sequence length="201" mass="21963" precursor="true">MSSKWQHWVATLVCGLLLLNGSSAAWAASKKNSGKHSKKVVKASPRKSSQDAEVLQAEIADEDTIGLRGQASFYGQGFQGRKTSTGERFDAKQFTAASNRFPLGSTVAVRRLDNDRCAIVKVNDRMHPKHRRRVIDVSRGVAEYLGMIQAGVVLVRVAPLKTDAANKGRVLVTRLDPVTELPCIDCGQLPKLPDFLNLPVN</sequence>
<evidence type="ECO:0000256" key="1">
    <source>
        <dbReference type="ARBA" id="ARBA00023239"/>
    </source>
</evidence>